<dbReference type="PANTHER" id="PTHR11922">
    <property type="entry name" value="GMP SYNTHASE-RELATED"/>
    <property type="match status" value="1"/>
</dbReference>
<sequence>MNVENKITVLDFGGQYAHLIAKRIRHLGVYSDIKHPDVSVDELGRPGGIILSGGPSSVYSEDAPPFNRELMKTGIPVLGLCYGMQLMAYLLDGEVKRLDRREYGRAELDVTGDSPLFTGLGANELVWMSHGDSVLTPPPGFGIIGRTED</sequence>
<dbReference type="Pfam" id="PF00117">
    <property type="entry name" value="GATase"/>
    <property type="match status" value="1"/>
</dbReference>
<keyword evidence="2" id="KW-0547">Nucleotide-binding</keyword>
<keyword evidence="1" id="KW-0436">Ligase</keyword>
<dbReference type="InterPro" id="IPR017926">
    <property type="entry name" value="GATASE"/>
</dbReference>
<dbReference type="EMBL" id="BARU01017918">
    <property type="protein sequence ID" value="GAH50322.1"/>
    <property type="molecule type" value="Genomic_DNA"/>
</dbReference>
<evidence type="ECO:0000313" key="7">
    <source>
        <dbReference type="EMBL" id="GAH50322.1"/>
    </source>
</evidence>
<protein>
    <recommendedName>
        <fullName evidence="6">Glutamine amidotransferase domain-containing protein</fullName>
    </recommendedName>
</protein>
<keyword evidence="3" id="KW-0332">GMP biosynthesis</keyword>
<evidence type="ECO:0000256" key="2">
    <source>
        <dbReference type="ARBA" id="ARBA00022741"/>
    </source>
</evidence>
<dbReference type="InterPro" id="IPR029062">
    <property type="entry name" value="Class_I_gatase-like"/>
</dbReference>
<evidence type="ECO:0000256" key="3">
    <source>
        <dbReference type="ARBA" id="ARBA00022749"/>
    </source>
</evidence>
<gene>
    <name evidence="7" type="ORF">S03H2_29666</name>
</gene>
<dbReference type="SUPFAM" id="SSF52317">
    <property type="entry name" value="Class I glutamine amidotransferase-like"/>
    <property type="match status" value="1"/>
</dbReference>
<feature type="non-terminal residue" evidence="7">
    <location>
        <position position="149"/>
    </location>
</feature>
<dbReference type="AlphaFoldDB" id="X1FZ83"/>
<dbReference type="GO" id="GO:0003921">
    <property type="term" value="F:GMP synthase activity"/>
    <property type="evidence" value="ECO:0007669"/>
    <property type="project" value="TreeGrafter"/>
</dbReference>
<feature type="domain" description="Glutamine amidotransferase" evidence="6">
    <location>
        <begin position="9"/>
        <end position="148"/>
    </location>
</feature>
<keyword evidence="5" id="KW-0067">ATP-binding</keyword>
<evidence type="ECO:0000259" key="6">
    <source>
        <dbReference type="Pfam" id="PF00117"/>
    </source>
</evidence>
<comment type="caution">
    <text evidence="7">The sequence shown here is derived from an EMBL/GenBank/DDBJ whole genome shotgun (WGS) entry which is preliminary data.</text>
</comment>
<organism evidence="7">
    <name type="scientific">marine sediment metagenome</name>
    <dbReference type="NCBI Taxonomy" id="412755"/>
    <lineage>
        <taxon>unclassified sequences</taxon>
        <taxon>metagenomes</taxon>
        <taxon>ecological metagenomes</taxon>
    </lineage>
</organism>
<name>X1FZ83_9ZZZZ</name>
<dbReference type="Gene3D" id="3.40.50.880">
    <property type="match status" value="1"/>
</dbReference>
<dbReference type="GO" id="GO:0005829">
    <property type="term" value="C:cytosol"/>
    <property type="evidence" value="ECO:0007669"/>
    <property type="project" value="TreeGrafter"/>
</dbReference>
<accession>X1FZ83</accession>
<dbReference type="PROSITE" id="PS51273">
    <property type="entry name" value="GATASE_TYPE_1"/>
    <property type="match status" value="1"/>
</dbReference>
<dbReference type="PRINTS" id="PR00099">
    <property type="entry name" value="CPSGATASE"/>
</dbReference>
<evidence type="ECO:0000256" key="4">
    <source>
        <dbReference type="ARBA" id="ARBA00022755"/>
    </source>
</evidence>
<proteinExistence type="predicted"/>
<reference evidence="7" key="1">
    <citation type="journal article" date="2014" name="Front. Microbiol.">
        <title>High frequency of phylogenetically diverse reductive dehalogenase-homologous genes in deep subseafloor sedimentary metagenomes.</title>
        <authorList>
            <person name="Kawai M."/>
            <person name="Futagami T."/>
            <person name="Toyoda A."/>
            <person name="Takaki Y."/>
            <person name="Nishi S."/>
            <person name="Hori S."/>
            <person name="Arai W."/>
            <person name="Tsubouchi T."/>
            <person name="Morono Y."/>
            <person name="Uchiyama I."/>
            <person name="Ito T."/>
            <person name="Fujiyama A."/>
            <person name="Inagaki F."/>
            <person name="Takami H."/>
        </authorList>
    </citation>
    <scope>NUCLEOTIDE SEQUENCE</scope>
    <source>
        <strain evidence="7">Expedition CK06-06</strain>
    </source>
</reference>
<evidence type="ECO:0000256" key="1">
    <source>
        <dbReference type="ARBA" id="ARBA00022598"/>
    </source>
</evidence>
<dbReference type="PANTHER" id="PTHR11922:SF2">
    <property type="entry name" value="GMP SYNTHASE [GLUTAMINE-HYDROLYZING]"/>
    <property type="match status" value="1"/>
</dbReference>
<dbReference type="GO" id="GO:0005524">
    <property type="term" value="F:ATP binding"/>
    <property type="evidence" value="ECO:0007669"/>
    <property type="project" value="UniProtKB-KW"/>
</dbReference>
<evidence type="ECO:0000256" key="5">
    <source>
        <dbReference type="ARBA" id="ARBA00022840"/>
    </source>
</evidence>
<keyword evidence="4" id="KW-0658">Purine biosynthesis</keyword>